<protein>
    <submittedName>
        <fullName evidence="1">Uncharacterized protein</fullName>
    </submittedName>
</protein>
<dbReference type="AlphaFoldDB" id="K9Y221"/>
<evidence type="ECO:0000313" key="1">
    <source>
        <dbReference type="EMBL" id="AFZ38037.1"/>
    </source>
</evidence>
<name>K9Y221_STAC7</name>
<dbReference type="OrthoDB" id="531315at2"/>
<accession>K9Y221</accession>
<keyword evidence="1" id="KW-0614">Plasmid</keyword>
<geneLocation type="plasmid" evidence="1 2">
    <name>pSTA7437.01</name>
</geneLocation>
<evidence type="ECO:0000313" key="2">
    <source>
        <dbReference type="Proteomes" id="UP000010473"/>
    </source>
</evidence>
<gene>
    <name evidence="1" type="ordered locus">Sta7437_4578</name>
</gene>
<sequence length="113" mass="13302">MLIAGSCTAFVLTWLLFNWLIVPQVTIIIDRSYCQPQQWQEQVVKAYERLYNQHPSRLKIERVVSFSDWGIESFPQIPSPHKIETLATFGRQNQQLRQQLEAKYDSFQILSCN</sequence>
<dbReference type="KEGG" id="scs:Sta7437_4578"/>
<proteinExistence type="predicted"/>
<keyword evidence="2" id="KW-1185">Reference proteome</keyword>
<dbReference type="HOGENOM" id="CLU_1967841_0_0_3"/>
<reference evidence="2" key="1">
    <citation type="journal article" date="2013" name="Proc. Natl. Acad. Sci. U.S.A.">
        <title>Improving the coverage of the cyanobacterial phylum using diversity-driven genome sequencing.</title>
        <authorList>
            <person name="Shih P.M."/>
            <person name="Wu D."/>
            <person name="Latifi A."/>
            <person name="Axen S.D."/>
            <person name="Fewer D.P."/>
            <person name="Talla E."/>
            <person name="Calteau A."/>
            <person name="Cai F."/>
            <person name="Tandeau de Marsac N."/>
            <person name="Rippka R."/>
            <person name="Herdman M."/>
            <person name="Sivonen K."/>
            <person name="Coursin T."/>
            <person name="Laurent T."/>
            <person name="Goodwin L."/>
            <person name="Nolan M."/>
            <person name="Davenport K.W."/>
            <person name="Han C.S."/>
            <person name="Rubin E.M."/>
            <person name="Eisen J.A."/>
            <person name="Woyke T."/>
            <person name="Gugger M."/>
            <person name="Kerfeld C.A."/>
        </authorList>
    </citation>
    <scope>NUCLEOTIDE SEQUENCE [LARGE SCALE GENOMIC DNA]</scope>
    <source>
        <strain evidence="2">ATCC 29371 / PCC 7437</strain>
        <plasmid evidence="2">Plasmid pSTA7437.01</plasmid>
    </source>
</reference>
<dbReference type="Proteomes" id="UP000010473">
    <property type="component" value="Plasmid pSTA7437.01"/>
</dbReference>
<dbReference type="EMBL" id="CP003654">
    <property type="protein sequence ID" value="AFZ38037.1"/>
    <property type="molecule type" value="Genomic_DNA"/>
</dbReference>
<dbReference type="RefSeq" id="WP_015211946.1">
    <property type="nucleotide sequence ID" value="NC_019765.1"/>
</dbReference>
<organism evidence="1 2">
    <name type="scientific">Stanieria cyanosphaera (strain ATCC 29371 / PCC 7437)</name>
    <dbReference type="NCBI Taxonomy" id="111780"/>
    <lineage>
        <taxon>Bacteria</taxon>
        <taxon>Bacillati</taxon>
        <taxon>Cyanobacteriota</taxon>
        <taxon>Cyanophyceae</taxon>
        <taxon>Pleurocapsales</taxon>
        <taxon>Dermocarpellaceae</taxon>
        <taxon>Stanieria</taxon>
    </lineage>
</organism>